<proteinExistence type="predicted"/>
<evidence type="ECO:0000313" key="6">
    <source>
        <dbReference type="Proteomes" id="UP001618531"/>
    </source>
</evidence>
<keyword evidence="2" id="KW-0732">Signal</keyword>
<dbReference type="InterPro" id="IPR036452">
    <property type="entry name" value="Ribo_hydro-like"/>
</dbReference>
<feature type="region of interest" description="Disordered" evidence="1">
    <location>
        <begin position="30"/>
        <end position="62"/>
    </location>
</feature>
<reference evidence="5 6" key="1">
    <citation type="submission" date="2024-11" db="EMBL/GenBank/DDBJ databases">
        <title>Identification and Characterization of a Novel Fosfomycin Bacillithiol Transferase FosB8 in Paenibacillus illinoisensis.</title>
        <authorList>
            <person name="Lu W."/>
        </authorList>
    </citation>
    <scope>NUCLEOTIDE SEQUENCE [LARGE SCALE GENOMIC DNA]</scope>
    <source>
        <strain evidence="5 6">WP77</strain>
    </source>
</reference>
<name>A0ABW8HVP0_9BACL</name>
<sequence length="546" mass="62231">MNKRKWLNVFAAGFISSILVISGCASKTPQAATETPNQAEEQENSNNQDTDTTNNETEKGRTVITTDGEVDDMNSVIRFLLYSNEMDLAGIVLTSSVYHYAGDKDAGIEPFRWTGTQWVYDMIDAYGEIYPNLSKHADGYPEPEQLRAMTKIGNISDKGEMEKETEGSEFLQTLFLDDDPRDLIVQTWGGTNTTARALKSIEEQYKDTADWETIRKKVSDKLVLYIILDQDDSYNEYIAKNWPDIRILNDQSNFWHFAYAWKMHAEEVNSKLHGDWMIKNILDGHGKLLDMYASMGDGKMIEGELDEEQRGSDAYLQNNPQYDKYDFISEGDSPSFFYLIDNGLRSMEDPSYGGWGGRFGAVNDKLFRNNVLDYDPYTKRYEAEYSLMRWFDDIQDDFAARADWAVADTFEGANHNPTLTIKEGLDLSVSPGERVSLNAEAKDPDGDQLTYKWWRYFEADTYEDAKVKQNQVEKEVAGDLLLGLHRELAKDEEVDTIKLEGSDTSTVTFTVPEDAKSGDTIHIVAEVQDDGEHQLKHYQRVILTVK</sequence>
<gene>
    <name evidence="5" type="ORF">ACINKY_16020</name>
</gene>
<dbReference type="Proteomes" id="UP001618531">
    <property type="component" value="Unassembled WGS sequence"/>
</dbReference>
<dbReference type="InterPro" id="IPR013783">
    <property type="entry name" value="Ig-like_fold"/>
</dbReference>
<feature type="compositionally biased region" description="Low complexity" evidence="1">
    <location>
        <begin position="44"/>
        <end position="55"/>
    </location>
</feature>
<feature type="signal peptide" evidence="2">
    <location>
        <begin position="1"/>
        <end position="31"/>
    </location>
</feature>
<dbReference type="PROSITE" id="PS51257">
    <property type="entry name" value="PROKAR_LIPOPROTEIN"/>
    <property type="match status" value="1"/>
</dbReference>
<feature type="domain" description="Cellulose-binding Sde182 C-terminal" evidence="4">
    <location>
        <begin position="435"/>
        <end position="545"/>
    </location>
</feature>
<dbReference type="RefSeq" id="WP_402876223.1">
    <property type="nucleotide sequence ID" value="NZ_JBIYSL010000003.1"/>
</dbReference>
<dbReference type="Gene3D" id="2.60.40.10">
    <property type="entry name" value="Immunoglobulins"/>
    <property type="match status" value="1"/>
</dbReference>
<keyword evidence="6" id="KW-1185">Reference proteome</keyword>
<evidence type="ECO:0000259" key="4">
    <source>
        <dbReference type="Pfam" id="PF21027"/>
    </source>
</evidence>
<dbReference type="InterPro" id="IPR048527">
    <property type="entry name" value="Sde182_C"/>
</dbReference>
<evidence type="ECO:0000256" key="1">
    <source>
        <dbReference type="SAM" id="MobiDB-lite"/>
    </source>
</evidence>
<evidence type="ECO:0000313" key="5">
    <source>
        <dbReference type="EMBL" id="MFK0523715.1"/>
    </source>
</evidence>
<feature type="chain" id="PRO_5046245289" evidence="2">
    <location>
        <begin position="32"/>
        <end position="546"/>
    </location>
</feature>
<comment type="caution">
    <text evidence="5">The sequence shown here is derived from an EMBL/GenBank/DDBJ whole genome shotgun (WGS) entry which is preliminary data.</text>
</comment>
<dbReference type="Gene3D" id="3.90.245.10">
    <property type="entry name" value="Ribonucleoside hydrolase-like"/>
    <property type="match status" value="1"/>
</dbReference>
<evidence type="ECO:0000256" key="2">
    <source>
        <dbReference type="SAM" id="SignalP"/>
    </source>
</evidence>
<evidence type="ECO:0000259" key="3">
    <source>
        <dbReference type="Pfam" id="PF07632"/>
    </source>
</evidence>
<protein>
    <submittedName>
        <fullName evidence="5">Nucleoside hydrolase-like domain-containing protein</fullName>
    </submittedName>
</protein>
<dbReference type="EMBL" id="JBIYSL010000003">
    <property type="protein sequence ID" value="MFK0523715.1"/>
    <property type="molecule type" value="Genomic_DNA"/>
</dbReference>
<dbReference type="Pfam" id="PF21027">
    <property type="entry name" value="Sde0182_C"/>
    <property type="match status" value="1"/>
</dbReference>
<feature type="domain" description="Cellulose-binding Sde182 nucleoside hydrolase-like" evidence="3">
    <location>
        <begin position="61"/>
        <end position="359"/>
    </location>
</feature>
<accession>A0ABW8HVP0</accession>
<dbReference type="InterPro" id="IPR011483">
    <property type="entry name" value="Sde182_NH-like"/>
</dbReference>
<organism evidence="5 6">
    <name type="scientific">Paenibacillus illinoisensis</name>
    <dbReference type="NCBI Taxonomy" id="59845"/>
    <lineage>
        <taxon>Bacteria</taxon>
        <taxon>Bacillati</taxon>
        <taxon>Bacillota</taxon>
        <taxon>Bacilli</taxon>
        <taxon>Bacillales</taxon>
        <taxon>Paenibacillaceae</taxon>
        <taxon>Paenibacillus</taxon>
    </lineage>
</organism>
<dbReference type="Pfam" id="PF07632">
    <property type="entry name" value="Sde182_NH-like"/>
    <property type="match status" value="1"/>
</dbReference>